<reference evidence="1" key="1">
    <citation type="submission" date="2020-05" db="EMBL/GenBank/DDBJ databases">
        <title>Mycena genomes resolve the evolution of fungal bioluminescence.</title>
        <authorList>
            <person name="Tsai I.J."/>
        </authorList>
    </citation>
    <scope>NUCLEOTIDE SEQUENCE</scope>
    <source>
        <strain evidence="1">160909Yilan</strain>
    </source>
</reference>
<dbReference type="PANTHER" id="PTHR14614">
    <property type="entry name" value="HEPATOCELLULAR CARCINOMA-ASSOCIATED ANTIGEN"/>
    <property type="match status" value="1"/>
</dbReference>
<evidence type="ECO:0000313" key="2">
    <source>
        <dbReference type="Proteomes" id="UP000623467"/>
    </source>
</evidence>
<keyword evidence="2" id="KW-1185">Reference proteome</keyword>
<dbReference type="InterPro" id="IPR019410">
    <property type="entry name" value="Methyltransf_16"/>
</dbReference>
<dbReference type="PANTHER" id="PTHR14614:SF162">
    <property type="entry name" value="EXPRESSED PROTEIN"/>
    <property type="match status" value="1"/>
</dbReference>
<dbReference type="SUPFAM" id="SSF53335">
    <property type="entry name" value="S-adenosyl-L-methionine-dependent methyltransferases"/>
    <property type="match status" value="1"/>
</dbReference>
<proteinExistence type="predicted"/>
<organism evidence="1 2">
    <name type="scientific">Mycena sanguinolenta</name>
    <dbReference type="NCBI Taxonomy" id="230812"/>
    <lineage>
        <taxon>Eukaryota</taxon>
        <taxon>Fungi</taxon>
        <taxon>Dikarya</taxon>
        <taxon>Basidiomycota</taxon>
        <taxon>Agaricomycotina</taxon>
        <taxon>Agaricomycetes</taxon>
        <taxon>Agaricomycetidae</taxon>
        <taxon>Agaricales</taxon>
        <taxon>Marasmiineae</taxon>
        <taxon>Mycenaceae</taxon>
        <taxon>Mycena</taxon>
    </lineage>
</organism>
<dbReference type="GO" id="GO:0008757">
    <property type="term" value="F:S-adenosylmethionine-dependent methyltransferase activity"/>
    <property type="evidence" value="ECO:0007669"/>
    <property type="project" value="UniProtKB-ARBA"/>
</dbReference>
<dbReference type="GO" id="GO:0005737">
    <property type="term" value="C:cytoplasm"/>
    <property type="evidence" value="ECO:0007669"/>
    <property type="project" value="TreeGrafter"/>
</dbReference>
<comment type="caution">
    <text evidence="1">The sequence shown here is derived from an EMBL/GenBank/DDBJ whole genome shotgun (WGS) entry which is preliminary data.</text>
</comment>
<name>A0A8H7D939_9AGAR</name>
<accession>A0A8H7D939</accession>
<gene>
    <name evidence="1" type="ORF">MSAN_00994500</name>
</gene>
<dbReference type="Proteomes" id="UP000623467">
    <property type="component" value="Unassembled WGS sequence"/>
</dbReference>
<dbReference type="Gene3D" id="3.40.50.150">
    <property type="entry name" value="Vaccinia Virus protein VP39"/>
    <property type="match status" value="1"/>
</dbReference>
<protein>
    <recommendedName>
        <fullName evidence="3">Methyltransferase-domain-containing protein</fullName>
    </recommendedName>
</protein>
<dbReference type="OrthoDB" id="194386at2759"/>
<evidence type="ECO:0008006" key="3">
    <source>
        <dbReference type="Google" id="ProtNLM"/>
    </source>
</evidence>
<dbReference type="GO" id="GO:0005634">
    <property type="term" value="C:nucleus"/>
    <property type="evidence" value="ECO:0007669"/>
    <property type="project" value="TreeGrafter"/>
</dbReference>
<dbReference type="EMBL" id="JACAZH010000007">
    <property type="protein sequence ID" value="KAF7363388.1"/>
    <property type="molecule type" value="Genomic_DNA"/>
</dbReference>
<dbReference type="InterPro" id="IPR029063">
    <property type="entry name" value="SAM-dependent_MTases_sf"/>
</dbReference>
<evidence type="ECO:0000313" key="1">
    <source>
        <dbReference type="EMBL" id="KAF7363388.1"/>
    </source>
</evidence>
<sequence length="264" mass="28595">MLPASQTKQSKLLACPVGSTVFHLTQSDDGVSNGTALWLGAQCLSAYLTHSAVVKPGIRVLELGSGIGLTSLCLARLGCSTVIATDLPWVISSCLAKNVESNRSQLPQGSEVIVRELDWTVTPDRWVWDHETIIASPTYLPSVGSTLQLTDGLDLIITADTIYSADLVTPFLRTLHGLCAQSLAAASRSGKGDKSARAPVVLICLERRDPSLTDRTLEEAQSTWGFVVNRITQHKVAKALEKSGFNWSKDDWDGVELWKLTHRG</sequence>
<dbReference type="AlphaFoldDB" id="A0A8H7D939"/>
<dbReference type="Pfam" id="PF10294">
    <property type="entry name" value="Methyltransf_16"/>
    <property type="match status" value="1"/>
</dbReference>